<evidence type="ECO:0000313" key="6">
    <source>
        <dbReference type="Proteomes" id="UP000663873"/>
    </source>
</evidence>
<evidence type="ECO:0000313" key="2">
    <source>
        <dbReference type="EMBL" id="CAF4938660.1"/>
    </source>
</evidence>
<dbReference type="Proteomes" id="UP000663873">
    <property type="component" value="Unassembled WGS sequence"/>
</dbReference>
<keyword evidence="6" id="KW-1185">Reference proteome</keyword>
<gene>
    <name evidence="3" type="ORF">QYT958_LOCUS45400</name>
    <name evidence="4" type="ORF">QYT958_LOCUS46667</name>
    <name evidence="2" type="ORF">UJA718_LOCUS47213</name>
</gene>
<sequence>MPLVNNDEQDKHTLTGRSFQIMHDDIEDHDNRHEQTSPLKSTTSPN</sequence>
<name>A0A822EUK0_9BILA</name>
<feature type="compositionally biased region" description="Polar residues" evidence="1">
    <location>
        <begin position="36"/>
        <end position="46"/>
    </location>
</feature>
<evidence type="ECO:0000313" key="3">
    <source>
        <dbReference type="EMBL" id="CAF5110401.1"/>
    </source>
</evidence>
<evidence type="ECO:0000313" key="4">
    <source>
        <dbReference type="EMBL" id="CAF5129392.1"/>
    </source>
</evidence>
<dbReference type="EMBL" id="CAJOBR010084011">
    <property type="protein sequence ID" value="CAF5129392.1"/>
    <property type="molecule type" value="Genomic_DNA"/>
</dbReference>
<accession>A0A822EUK0</accession>
<evidence type="ECO:0000256" key="1">
    <source>
        <dbReference type="SAM" id="MobiDB-lite"/>
    </source>
</evidence>
<dbReference type="EMBL" id="CAJOBR010075224">
    <property type="protein sequence ID" value="CAF5110401.1"/>
    <property type="molecule type" value="Genomic_DNA"/>
</dbReference>
<dbReference type="EMBL" id="CAJOBP010088340">
    <property type="protein sequence ID" value="CAF4938660.1"/>
    <property type="molecule type" value="Genomic_DNA"/>
</dbReference>
<dbReference type="AlphaFoldDB" id="A0A822EUK0"/>
<comment type="caution">
    <text evidence="3">The sequence shown here is derived from an EMBL/GenBank/DDBJ whole genome shotgun (WGS) entry which is preliminary data.</text>
</comment>
<proteinExistence type="predicted"/>
<feature type="non-terminal residue" evidence="3">
    <location>
        <position position="1"/>
    </location>
</feature>
<organism evidence="3 5">
    <name type="scientific">Rotaria socialis</name>
    <dbReference type="NCBI Taxonomy" id="392032"/>
    <lineage>
        <taxon>Eukaryota</taxon>
        <taxon>Metazoa</taxon>
        <taxon>Spiralia</taxon>
        <taxon>Gnathifera</taxon>
        <taxon>Rotifera</taxon>
        <taxon>Eurotatoria</taxon>
        <taxon>Bdelloidea</taxon>
        <taxon>Philodinida</taxon>
        <taxon>Philodinidae</taxon>
        <taxon>Rotaria</taxon>
    </lineage>
</organism>
<dbReference type="Proteomes" id="UP000663848">
    <property type="component" value="Unassembled WGS sequence"/>
</dbReference>
<reference evidence="3" key="1">
    <citation type="submission" date="2021-02" db="EMBL/GenBank/DDBJ databases">
        <authorList>
            <person name="Nowell W R."/>
        </authorList>
    </citation>
    <scope>NUCLEOTIDE SEQUENCE</scope>
</reference>
<evidence type="ECO:0000313" key="5">
    <source>
        <dbReference type="Proteomes" id="UP000663848"/>
    </source>
</evidence>
<feature type="region of interest" description="Disordered" evidence="1">
    <location>
        <begin position="1"/>
        <end position="46"/>
    </location>
</feature>
<feature type="compositionally biased region" description="Basic and acidic residues" evidence="1">
    <location>
        <begin position="22"/>
        <end position="35"/>
    </location>
</feature>
<protein>
    <submittedName>
        <fullName evidence="3">Uncharacterized protein</fullName>
    </submittedName>
</protein>